<feature type="compositionally biased region" description="Low complexity" evidence="1">
    <location>
        <begin position="296"/>
        <end position="312"/>
    </location>
</feature>
<accession>A0AAD2FYV1</accession>
<dbReference type="Pfam" id="PF26200">
    <property type="entry name" value="Rcat_RNF216"/>
    <property type="match status" value="1"/>
</dbReference>
<feature type="region of interest" description="Disordered" evidence="1">
    <location>
        <begin position="1"/>
        <end position="40"/>
    </location>
</feature>
<dbReference type="Proteomes" id="UP001295423">
    <property type="component" value="Unassembled WGS sequence"/>
</dbReference>
<feature type="compositionally biased region" description="Basic and acidic residues" evidence="1">
    <location>
        <begin position="21"/>
        <end position="37"/>
    </location>
</feature>
<proteinExistence type="predicted"/>
<evidence type="ECO:0000256" key="1">
    <source>
        <dbReference type="SAM" id="MobiDB-lite"/>
    </source>
</evidence>
<sequence>MVPWKSRQRQETQRDTQAQRIRNEDHSAGDLSGDHAEPFPFVALSLDEEASIPMDNEHPPTQPTSNWMRQSFRRQGLQEDFAGGEGETNSLPISISPQSLLVDLPPSDISSSAASNHAAFNPTCKNSDFKRASLNPQYLRHGISQDNQYIRHGLQRTLATNYQPSQAIAIFSKDGQRKLAAGYSDVKLLPEWIRRQREEESRLRHESVPFLLETEVDQQKEWLEVEFHPRLQSALLDRHHQHRDEELLIEYTQYVKSGKCLSPRIQEFLLEQAKALEILKTRPSPIHRGEYSSEASLQVSQDQSSVSTDRRLSSSSISMRIWMDGHNLTPAESNRRQLHASNEGNQTTVSDLLLLPPHKQETSGGGQSEKDGGDDMDSRFSDVDYMTDYQWSALRKAIVRSNSSLVGKWKKALNASSDLPSQPVPPKRTMHIQTAQQQLRTAGDARTSNYDSGDDELDPLVRTPSPQPRQGSADKQPGPLPNETVAVLPKGPQEQIQSAMNEAIANIQTRVCPNCQQNILEKEENGNNKITCSMCGAISCYICRKIVPAAALNHFGTDSTRSDSSGKCPLWTDTQTDLEHDKKLAIDMLMEITNQVLRDTFHSKR</sequence>
<reference evidence="2" key="1">
    <citation type="submission" date="2023-08" db="EMBL/GenBank/DDBJ databases">
        <authorList>
            <person name="Audoor S."/>
            <person name="Bilcke G."/>
        </authorList>
    </citation>
    <scope>NUCLEOTIDE SEQUENCE</scope>
</reference>
<evidence type="ECO:0008006" key="4">
    <source>
        <dbReference type="Google" id="ProtNLM"/>
    </source>
</evidence>
<keyword evidence="3" id="KW-1185">Reference proteome</keyword>
<feature type="region of interest" description="Disordered" evidence="1">
    <location>
        <begin position="287"/>
        <end position="312"/>
    </location>
</feature>
<dbReference type="SUPFAM" id="SSF57850">
    <property type="entry name" value="RING/U-box"/>
    <property type="match status" value="1"/>
</dbReference>
<feature type="compositionally biased region" description="Basic and acidic residues" evidence="1">
    <location>
        <begin position="368"/>
        <end position="379"/>
    </location>
</feature>
<dbReference type="EMBL" id="CAKOGP040001903">
    <property type="protein sequence ID" value="CAJ1956003.1"/>
    <property type="molecule type" value="Genomic_DNA"/>
</dbReference>
<evidence type="ECO:0000313" key="3">
    <source>
        <dbReference type="Proteomes" id="UP001295423"/>
    </source>
</evidence>
<gene>
    <name evidence="2" type="ORF">CYCCA115_LOCUS16025</name>
</gene>
<evidence type="ECO:0000313" key="2">
    <source>
        <dbReference type="EMBL" id="CAJ1956003.1"/>
    </source>
</evidence>
<feature type="region of interest" description="Disordered" evidence="1">
    <location>
        <begin position="356"/>
        <end position="379"/>
    </location>
</feature>
<name>A0AAD2FYV1_9STRA</name>
<dbReference type="AlphaFoldDB" id="A0AAD2FYV1"/>
<protein>
    <recommendedName>
        <fullName evidence="4">RING-type domain-containing protein</fullName>
    </recommendedName>
</protein>
<feature type="region of interest" description="Disordered" evidence="1">
    <location>
        <begin position="415"/>
        <end position="486"/>
    </location>
</feature>
<dbReference type="Gene3D" id="1.20.120.1750">
    <property type="match status" value="1"/>
</dbReference>
<organism evidence="2 3">
    <name type="scientific">Cylindrotheca closterium</name>
    <dbReference type="NCBI Taxonomy" id="2856"/>
    <lineage>
        <taxon>Eukaryota</taxon>
        <taxon>Sar</taxon>
        <taxon>Stramenopiles</taxon>
        <taxon>Ochrophyta</taxon>
        <taxon>Bacillariophyta</taxon>
        <taxon>Bacillariophyceae</taxon>
        <taxon>Bacillariophycidae</taxon>
        <taxon>Bacillariales</taxon>
        <taxon>Bacillariaceae</taxon>
        <taxon>Cylindrotheca</taxon>
    </lineage>
</organism>
<feature type="compositionally biased region" description="Polar residues" evidence="1">
    <location>
        <begin position="431"/>
        <end position="451"/>
    </location>
</feature>
<comment type="caution">
    <text evidence="2">The sequence shown here is derived from an EMBL/GenBank/DDBJ whole genome shotgun (WGS) entry which is preliminary data.</text>
</comment>